<dbReference type="Proteomes" id="UP000734218">
    <property type="component" value="Unassembled WGS sequence"/>
</dbReference>
<protein>
    <submittedName>
        <fullName evidence="3">Surface protein with fasciclin (FAS1) repeats</fullName>
    </submittedName>
</protein>
<accession>A0ABX0XMX2</accession>
<evidence type="ECO:0000256" key="1">
    <source>
        <dbReference type="SAM" id="SignalP"/>
    </source>
</evidence>
<sequence>MVRPLLAATLLAVASPALAQGDMTPSTVDVVEVASAAGQYGSLLDAAMAAGLAETLATTDGLTVFAPIDAAFLAVDDLDALKADRTRLADTLRLHVVPRSYLSTDIPAGTTQVRTLAGETLTITNNNGTISVTDPSGARAMVVRADLRADNGVVHGINRVLSK</sequence>
<dbReference type="EMBL" id="JAATJE010000002">
    <property type="protein sequence ID" value="NJC34590.1"/>
    <property type="molecule type" value="Genomic_DNA"/>
</dbReference>
<dbReference type="SMART" id="SM00554">
    <property type="entry name" value="FAS1"/>
    <property type="match status" value="1"/>
</dbReference>
<dbReference type="InterPro" id="IPR050904">
    <property type="entry name" value="Adhesion/Biosynth-related"/>
</dbReference>
<dbReference type="PROSITE" id="PS50213">
    <property type="entry name" value="FAS1"/>
    <property type="match status" value="1"/>
</dbReference>
<dbReference type="InterPro" id="IPR036378">
    <property type="entry name" value="FAS1_dom_sf"/>
</dbReference>
<dbReference type="RefSeq" id="WP_167954695.1">
    <property type="nucleotide sequence ID" value="NZ_JAATJE010000002.1"/>
</dbReference>
<proteinExistence type="predicted"/>
<dbReference type="Pfam" id="PF02469">
    <property type="entry name" value="Fasciclin"/>
    <property type="match status" value="1"/>
</dbReference>
<dbReference type="InterPro" id="IPR000782">
    <property type="entry name" value="FAS1_domain"/>
</dbReference>
<gene>
    <name evidence="3" type="ORF">GGR88_002104</name>
</gene>
<dbReference type="PANTHER" id="PTHR10900">
    <property type="entry name" value="PERIOSTIN-RELATED"/>
    <property type="match status" value="1"/>
</dbReference>
<feature type="domain" description="FAS1" evidence="2">
    <location>
        <begin position="27"/>
        <end position="161"/>
    </location>
</feature>
<feature type="signal peptide" evidence="1">
    <location>
        <begin position="1"/>
        <end position="19"/>
    </location>
</feature>
<comment type="caution">
    <text evidence="3">The sequence shown here is derived from an EMBL/GenBank/DDBJ whole genome shotgun (WGS) entry which is preliminary data.</text>
</comment>
<dbReference type="SUPFAM" id="SSF82153">
    <property type="entry name" value="FAS1 domain"/>
    <property type="match status" value="1"/>
</dbReference>
<evidence type="ECO:0000313" key="3">
    <source>
        <dbReference type="EMBL" id="NJC34590.1"/>
    </source>
</evidence>
<organism evidence="3 4">
    <name type="scientific">Sphingomonas jejuensis</name>
    <dbReference type="NCBI Taxonomy" id="904715"/>
    <lineage>
        <taxon>Bacteria</taxon>
        <taxon>Pseudomonadati</taxon>
        <taxon>Pseudomonadota</taxon>
        <taxon>Alphaproteobacteria</taxon>
        <taxon>Sphingomonadales</taxon>
        <taxon>Sphingomonadaceae</taxon>
        <taxon>Sphingomonas</taxon>
    </lineage>
</organism>
<dbReference type="Gene3D" id="2.30.180.10">
    <property type="entry name" value="FAS1 domain"/>
    <property type="match status" value="1"/>
</dbReference>
<keyword evidence="4" id="KW-1185">Reference proteome</keyword>
<dbReference type="PANTHER" id="PTHR10900:SF77">
    <property type="entry name" value="FI19380P1"/>
    <property type="match status" value="1"/>
</dbReference>
<keyword evidence="1" id="KW-0732">Signal</keyword>
<evidence type="ECO:0000259" key="2">
    <source>
        <dbReference type="PROSITE" id="PS50213"/>
    </source>
</evidence>
<name>A0ABX0XMX2_9SPHN</name>
<evidence type="ECO:0000313" key="4">
    <source>
        <dbReference type="Proteomes" id="UP000734218"/>
    </source>
</evidence>
<reference evidence="3 4" key="1">
    <citation type="submission" date="2020-03" db="EMBL/GenBank/DDBJ databases">
        <title>Genomic Encyclopedia of Type Strains, Phase IV (KMG-IV): sequencing the most valuable type-strain genomes for metagenomic binning, comparative biology and taxonomic classification.</title>
        <authorList>
            <person name="Goeker M."/>
        </authorList>
    </citation>
    <scope>NUCLEOTIDE SEQUENCE [LARGE SCALE GENOMIC DNA]</scope>
    <source>
        <strain evidence="3 4">DSM 27651</strain>
    </source>
</reference>
<feature type="chain" id="PRO_5047504770" evidence="1">
    <location>
        <begin position="20"/>
        <end position="163"/>
    </location>
</feature>